<evidence type="ECO:0000256" key="3">
    <source>
        <dbReference type="ARBA" id="ARBA00022980"/>
    </source>
</evidence>
<dbReference type="GO" id="GO:0006412">
    <property type="term" value="P:translation"/>
    <property type="evidence" value="ECO:0007669"/>
    <property type="project" value="UniProtKB-UniRule"/>
</dbReference>
<keyword evidence="4 6" id="KW-0687">Ribonucleoprotein</keyword>
<evidence type="ECO:0000256" key="2">
    <source>
        <dbReference type="ARBA" id="ARBA00005781"/>
    </source>
</evidence>
<dbReference type="InterPro" id="IPR038657">
    <property type="entry name" value="Ribosomal_bL19_sf"/>
</dbReference>
<dbReference type="PANTHER" id="PTHR15680">
    <property type="entry name" value="RIBOSOMAL PROTEIN L19"/>
    <property type="match status" value="1"/>
</dbReference>
<reference evidence="8" key="1">
    <citation type="journal article" name="DNA Res.">
        <title>The physiological potential of anammox bacteria as revealed by their core genome structure.</title>
        <authorList>
            <person name="Okubo T."/>
            <person name="Toyoda A."/>
            <person name="Fukuhara K."/>
            <person name="Uchiyama I."/>
            <person name="Harigaya Y."/>
            <person name="Kuroiwa M."/>
            <person name="Suzuki T."/>
            <person name="Murakami Y."/>
            <person name="Suwa Y."/>
            <person name="Takami H."/>
        </authorList>
    </citation>
    <scope>NUCLEOTIDE SEQUENCE</scope>
    <source>
        <strain evidence="8">317325-2</strain>
    </source>
</reference>
<keyword evidence="3 6" id="KW-0689">Ribosomal protein</keyword>
<dbReference type="InterPro" id="IPR018257">
    <property type="entry name" value="Ribosomal_bL19_CS"/>
</dbReference>
<dbReference type="Gene3D" id="2.30.30.790">
    <property type="match status" value="1"/>
</dbReference>
<evidence type="ECO:0000313" key="8">
    <source>
        <dbReference type="EMBL" id="BBO24053.1"/>
    </source>
</evidence>
<evidence type="ECO:0000256" key="7">
    <source>
        <dbReference type="RuleBase" id="RU000559"/>
    </source>
</evidence>
<dbReference type="PRINTS" id="PR00061">
    <property type="entry name" value="RIBOSOMALL19"/>
</dbReference>
<dbReference type="Pfam" id="PF01245">
    <property type="entry name" value="Ribosomal_L19"/>
    <property type="match status" value="1"/>
</dbReference>
<evidence type="ECO:0000256" key="6">
    <source>
        <dbReference type="HAMAP-Rule" id="MF_00402"/>
    </source>
</evidence>
<dbReference type="EMBL" id="AP021858">
    <property type="protein sequence ID" value="BBO24053.1"/>
    <property type="molecule type" value="Genomic_DNA"/>
</dbReference>
<dbReference type="KEGG" id="npy:NPRO_16480"/>
<evidence type="ECO:0000313" key="9">
    <source>
        <dbReference type="Proteomes" id="UP000662873"/>
    </source>
</evidence>
<comment type="similarity">
    <text evidence="2 6 7">Belongs to the bacterial ribosomal protein bL19 family.</text>
</comment>
<dbReference type="InterPro" id="IPR001857">
    <property type="entry name" value="Ribosomal_bL19"/>
</dbReference>
<accession>A0A809R914</accession>
<dbReference type="SUPFAM" id="SSF50104">
    <property type="entry name" value="Translation proteins SH3-like domain"/>
    <property type="match status" value="1"/>
</dbReference>
<dbReference type="InterPro" id="IPR008991">
    <property type="entry name" value="Translation_prot_SH3-like_sf"/>
</dbReference>
<protein>
    <recommendedName>
        <fullName evidence="5 6">Large ribosomal subunit protein bL19</fullName>
    </recommendedName>
</protein>
<gene>
    <name evidence="6" type="primary">rplS</name>
    <name evidence="8" type="ORF">NPRO_16480</name>
</gene>
<name>A0A809R914_9BACT</name>
<evidence type="ECO:0000256" key="1">
    <source>
        <dbReference type="ARBA" id="ARBA00002349"/>
    </source>
</evidence>
<dbReference type="FunFam" id="2.30.30.790:FF:000001">
    <property type="entry name" value="50S ribosomal protein L19"/>
    <property type="match status" value="1"/>
</dbReference>
<evidence type="ECO:0000256" key="4">
    <source>
        <dbReference type="ARBA" id="ARBA00023274"/>
    </source>
</evidence>
<dbReference type="AlphaFoldDB" id="A0A809R914"/>
<dbReference type="PIRSF" id="PIRSF002191">
    <property type="entry name" value="Ribosomal_L19"/>
    <property type="match status" value="1"/>
</dbReference>
<dbReference type="PANTHER" id="PTHR15680:SF9">
    <property type="entry name" value="LARGE RIBOSOMAL SUBUNIT PROTEIN BL19M"/>
    <property type="match status" value="1"/>
</dbReference>
<dbReference type="GO" id="GO:0003735">
    <property type="term" value="F:structural constituent of ribosome"/>
    <property type="evidence" value="ECO:0007669"/>
    <property type="project" value="InterPro"/>
</dbReference>
<dbReference type="HAMAP" id="MF_00402">
    <property type="entry name" value="Ribosomal_bL19"/>
    <property type="match status" value="1"/>
</dbReference>
<comment type="function">
    <text evidence="1 6 7">This protein is located at the 30S-50S ribosomal subunit interface and may play a role in the structure and function of the aminoacyl-tRNA binding site.</text>
</comment>
<dbReference type="GO" id="GO:0022625">
    <property type="term" value="C:cytosolic large ribosomal subunit"/>
    <property type="evidence" value="ECO:0007669"/>
    <property type="project" value="TreeGrafter"/>
</dbReference>
<proteinExistence type="inferred from homology"/>
<dbReference type="PROSITE" id="PS01015">
    <property type="entry name" value="RIBOSOMAL_L19"/>
    <property type="match status" value="1"/>
</dbReference>
<dbReference type="NCBIfam" id="TIGR01024">
    <property type="entry name" value="rplS_bact"/>
    <property type="match status" value="1"/>
</dbReference>
<sequence length="116" mass="13129">MSKQAIVTSIAEPCLKPELPDFRPGDTVRAHVKVREGGKERIQIFEGTCIAVKNGGVAKTILLRKMSNGVGVERSFPVHSPNFAKFEIVRRGRVRRAKLFYLRDKVGKEARIREKR</sequence>
<organism evidence="8 9">
    <name type="scientific">Candidatus Nitrosymbiomonas proteolyticus</name>
    <dbReference type="NCBI Taxonomy" id="2608984"/>
    <lineage>
        <taxon>Bacteria</taxon>
        <taxon>Bacillati</taxon>
        <taxon>Armatimonadota</taxon>
        <taxon>Armatimonadota incertae sedis</taxon>
        <taxon>Candidatus Nitrosymbiomonas</taxon>
    </lineage>
</organism>
<evidence type="ECO:0000256" key="5">
    <source>
        <dbReference type="ARBA" id="ARBA00035171"/>
    </source>
</evidence>
<dbReference type="Proteomes" id="UP000662873">
    <property type="component" value="Chromosome"/>
</dbReference>